<gene>
    <name evidence="5" type="ORF">ISM_01790</name>
</gene>
<feature type="region of interest" description="Disordered" evidence="1">
    <location>
        <begin position="61"/>
        <end position="113"/>
    </location>
</feature>
<feature type="domain" description="GYF" evidence="4">
    <location>
        <begin position="6"/>
        <end position="49"/>
    </location>
</feature>
<feature type="transmembrane region" description="Helical" evidence="2">
    <location>
        <begin position="307"/>
        <end position="327"/>
    </location>
</feature>
<feature type="transmembrane region" description="Helical" evidence="2">
    <location>
        <begin position="199"/>
        <end position="221"/>
    </location>
</feature>
<feature type="transmembrane region" description="Helical" evidence="2">
    <location>
        <begin position="241"/>
        <end position="263"/>
    </location>
</feature>
<evidence type="ECO:0008006" key="7">
    <source>
        <dbReference type="Google" id="ProtNLM"/>
    </source>
</evidence>
<evidence type="ECO:0000313" key="6">
    <source>
        <dbReference type="Proteomes" id="UP000005954"/>
    </source>
</evidence>
<keyword evidence="2" id="KW-1133">Transmembrane helix</keyword>
<keyword evidence="2" id="KW-0472">Membrane</keyword>
<comment type="caution">
    <text evidence="5">The sequence shown here is derived from an EMBL/GenBank/DDBJ whole genome shotgun (WGS) entry which is preliminary data.</text>
</comment>
<dbReference type="AlphaFoldDB" id="A3SI00"/>
<dbReference type="InterPro" id="IPR025565">
    <property type="entry name" value="DUF4328"/>
</dbReference>
<feature type="compositionally biased region" description="Low complexity" evidence="1">
    <location>
        <begin position="94"/>
        <end position="105"/>
    </location>
</feature>
<evidence type="ECO:0000259" key="4">
    <source>
        <dbReference type="Pfam" id="PF14237"/>
    </source>
</evidence>
<feature type="domain" description="DUF4328" evidence="3">
    <location>
        <begin position="200"/>
        <end position="334"/>
    </location>
</feature>
<keyword evidence="2" id="KW-0812">Transmembrane</keyword>
<evidence type="ECO:0000256" key="1">
    <source>
        <dbReference type="SAM" id="MobiDB-lite"/>
    </source>
</evidence>
<dbReference type="Pfam" id="PF14219">
    <property type="entry name" value="DUF4328"/>
    <property type="match status" value="1"/>
</dbReference>
<sequence length="351" mass="38667">MTETTWFYELKGERRGPVSEAQVEALVDAGVIDAHTRVWSELLDSWTPVFKTDLRGFLSGPIGAPPLDQSDAPPEDRGEGQTRWPSHRREPSTGAAPGAPGAPGASQDQSAPLSDMATAAMGEVWEGEVWEGEALAGGESDVAYVKQHFMRLEPSRYVTYLFFVPQILLSGLLGFASLTAETVLTRAHFYDLWMSDGMIAVTSLLFFGGMIAFLTFVYRAAQNAGVLSRTKFKPAPWACVGWYFVPVLNLWMPLKTMLAIAAVSDRWHRAPFKIWQWWLLVLGSGVVSLTATLMVESRVHLFGSFNGTLVFFAISLLAEAAAIGCAMEMMKAVNRMQSRHRDEILETRGIG</sequence>
<accession>A3SI00</accession>
<dbReference type="HOGENOM" id="CLU_789598_0_0_5"/>
<evidence type="ECO:0000259" key="3">
    <source>
        <dbReference type="Pfam" id="PF14219"/>
    </source>
</evidence>
<evidence type="ECO:0000313" key="5">
    <source>
        <dbReference type="EMBL" id="EAP76981.1"/>
    </source>
</evidence>
<protein>
    <recommendedName>
        <fullName evidence="7">GYF domain-containing protein</fullName>
    </recommendedName>
</protein>
<dbReference type="Proteomes" id="UP000005954">
    <property type="component" value="Unassembled WGS sequence"/>
</dbReference>
<keyword evidence="6" id="KW-1185">Reference proteome</keyword>
<proteinExistence type="predicted"/>
<reference evidence="5 6" key="1">
    <citation type="submission" date="2005-12" db="EMBL/GenBank/DDBJ databases">
        <authorList>
            <person name="Moran M.A."/>
            <person name="Ferriera S."/>
            <person name="Johnson J."/>
            <person name="Kravitz S."/>
            <person name="Halpern A."/>
            <person name="Remington K."/>
            <person name="Beeson K."/>
            <person name="Tran B."/>
            <person name="Rogers Y.-H."/>
            <person name="Friedman R."/>
            <person name="Venter J.C."/>
        </authorList>
    </citation>
    <scope>NUCLEOTIDE SEQUENCE [LARGE SCALE GENOMIC DNA]</scope>
    <source>
        <strain evidence="6">ATCC BAA-591 / DSM 15170 / ISM</strain>
    </source>
</reference>
<organism evidence="5 6">
    <name type="scientific">Roseovarius nubinhibens (strain ATCC BAA-591 / DSM 15170 / ISM)</name>
    <dbReference type="NCBI Taxonomy" id="89187"/>
    <lineage>
        <taxon>Bacteria</taxon>
        <taxon>Pseudomonadati</taxon>
        <taxon>Pseudomonadota</taxon>
        <taxon>Alphaproteobacteria</taxon>
        <taxon>Rhodobacterales</taxon>
        <taxon>Roseobacteraceae</taxon>
        <taxon>Roseovarius</taxon>
    </lineage>
</organism>
<name>A3SI00_ROSNI</name>
<feature type="transmembrane region" description="Helical" evidence="2">
    <location>
        <begin position="275"/>
        <end position="295"/>
    </location>
</feature>
<dbReference type="InterPro" id="IPR025640">
    <property type="entry name" value="GYF_2"/>
</dbReference>
<feature type="transmembrane region" description="Helical" evidence="2">
    <location>
        <begin position="157"/>
        <end position="178"/>
    </location>
</feature>
<evidence type="ECO:0000256" key="2">
    <source>
        <dbReference type="SAM" id="Phobius"/>
    </source>
</evidence>
<dbReference type="EMBL" id="AALY01000001">
    <property type="protein sequence ID" value="EAP76981.1"/>
    <property type="molecule type" value="Genomic_DNA"/>
</dbReference>
<dbReference type="Pfam" id="PF14237">
    <property type="entry name" value="GYF_2"/>
    <property type="match status" value="1"/>
</dbReference>
<dbReference type="RefSeq" id="WP_009812385.1">
    <property type="nucleotide sequence ID" value="NZ_CH724156.1"/>
</dbReference>